<dbReference type="Gene3D" id="1.10.3720.10">
    <property type="entry name" value="MetI-like"/>
    <property type="match status" value="1"/>
</dbReference>
<gene>
    <name evidence="9" type="ORF">R7226_26380</name>
</gene>
<accession>A0ABU4HXL6</accession>
<evidence type="ECO:0000256" key="6">
    <source>
        <dbReference type="ARBA" id="ARBA00023136"/>
    </source>
</evidence>
<evidence type="ECO:0000256" key="1">
    <source>
        <dbReference type="ARBA" id="ARBA00004651"/>
    </source>
</evidence>
<evidence type="ECO:0000313" key="9">
    <source>
        <dbReference type="EMBL" id="MDW5597909.1"/>
    </source>
</evidence>
<keyword evidence="10" id="KW-1185">Reference proteome</keyword>
<feature type="transmembrane region" description="Helical" evidence="7">
    <location>
        <begin position="95"/>
        <end position="116"/>
    </location>
</feature>
<dbReference type="PANTHER" id="PTHR30151:SF20">
    <property type="entry name" value="ABC TRANSPORTER PERMEASE PROTEIN HI_0355-RELATED"/>
    <property type="match status" value="1"/>
</dbReference>
<evidence type="ECO:0000256" key="7">
    <source>
        <dbReference type="RuleBase" id="RU363032"/>
    </source>
</evidence>
<keyword evidence="4 7" id="KW-0812">Transmembrane</keyword>
<dbReference type="RefSeq" id="WP_318600379.1">
    <property type="nucleotide sequence ID" value="NZ_JAWSTH010000109.1"/>
</dbReference>
<keyword evidence="6 7" id="KW-0472">Membrane</keyword>
<keyword evidence="5 7" id="KW-1133">Transmembrane helix</keyword>
<comment type="caution">
    <text evidence="9">The sequence shown here is derived from an EMBL/GenBank/DDBJ whole genome shotgun (WGS) entry which is preliminary data.</text>
</comment>
<evidence type="ECO:0000259" key="8">
    <source>
        <dbReference type="PROSITE" id="PS50928"/>
    </source>
</evidence>
<dbReference type="Proteomes" id="UP001284601">
    <property type="component" value="Unassembled WGS sequence"/>
</dbReference>
<feature type="transmembrane region" description="Helical" evidence="7">
    <location>
        <begin position="218"/>
        <end position="239"/>
    </location>
</feature>
<reference evidence="9 10" key="2">
    <citation type="submission" date="2023-10" db="EMBL/GenBank/DDBJ databases">
        <authorList>
            <person name="Han X.F."/>
        </authorList>
    </citation>
    <scope>NUCLEOTIDE SEQUENCE [LARGE SCALE GENOMIC DNA]</scope>
    <source>
        <strain evidence="9 10">KCTC 39840</strain>
    </source>
</reference>
<dbReference type="SUPFAM" id="SSF161098">
    <property type="entry name" value="MetI-like"/>
    <property type="match status" value="1"/>
</dbReference>
<feature type="transmembrane region" description="Helical" evidence="7">
    <location>
        <begin position="165"/>
        <end position="193"/>
    </location>
</feature>
<comment type="similarity">
    <text evidence="7">Belongs to the binding-protein-dependent transport system permease family.</text>
</comment>
<feature type="transmembrane region" description="Helical" evidence="7">
    <location>
        <begin position="63"/>
        <end position="83"/>
    </location>
</feature>
<dbReference type="PANTHER" id="PTHR30151">
    <property type="entry name" value="ALKANE SULFONATE ABC TRANSPORTER-RELATED, MEMBRANE SUBUNIT"/>
    <property type="match status" value="1"/>
</dbReference>
<dbReference type="PROSITE" id="PS50928">
    <property type="entry name" value="ABC_TM1"/>
    <property type="match status" value="1"/>
</dbReference>
<dbReference type="Pfam" id="PF00528">
    <property type="entry name" value="BPD_transp_1"/>
    <property type="match status" value="1"/>
</dbReference>
<feature type="transmembrane region" description="Helical" evidence="7">
    <location>
        <begin position="122"/>
        <end position="144"/>
    </location>
</feature>
<dbReference type="InterPro" id="IPR000515">
    <property type="entry name" value="MetI-like"/>
</dbReference>
<evidence type="ECO:0000256" key="4">
    <source>
        <dbReference type="ARBA" id="ARBA00022692"/>
    </source>
</evidence>
<keyword evidence="2 7" id="KW-0813">Transport</keyword>
<comment type="subcellular location">
    <subcellularLocation>
        <location evidence="1 7">Cell membrane</location>
        <topology evidence="1 7">Multi-pass membrane protein</topology>
    </subcellularLocation>
</comment>
<dbReference type="InterPro" id="IPR035906">
    <property type="entry name" value="MetI-like_sf"/>
</dbReference>
<evidence type="ECO:0000256" key="3">
    <source>
        <dbReference type="ARBA" id="ARBA00022475"/>
    </source>
</evidence>
<sequence length="256" mass="27069">MRAALRYAPALAIVVLLVAAWQLYAASGRVDELLLPSPADVATALWEDRALLWDNFTVTAGEVLLGIVVAAVAGLACAVAIHLSPTLRRATYPLLVASQTVPIPVVASLLVVWLGFDLAPKLVIIGLVSFFPIAVTTLDALAGVDPELRRLMRTLDASRLRTFRFVEAPAALPGLFSGAKIAVAIAVIGAVFAEQSGSDAGLGRLIQQAVPQLLTARAYAAVVILSAFAIALFGLLSLVERRVLPWAFETRGGRTR</sequence>
<evidence type="ECO:0000313" key="10">
    <source>
        <dbReference type="Proteomes" id="UP001284601"/>
    </source>
</evidence>
<dbReference type="EMBL" id="JAWSTH010000109">
    <property type="protein sequence ID" value="MDW5597909.1"/>
    <property type="molecule type" value="Genomic_DNA"/>
</dbReference>
<name>A0ABU4HXL6_9ACTN</name>
<evidence type="ECO:0000256" key="2">
    <source>
        <dbReference type="ARBA" id="ARBA00022448"/>
    </source>
</evidence>
<protein>
    <submittedName>
        <fullName evidence="9">ABC transporter permease</fullName>
    </submittedName>
</protein>
<dbReference type="CDD" id="cd06261">
    <property type="entry name" value="TM_PBP2"/>
    <property type="match status" value="1"/>
</dbReference>
<keyword evidence="3" id="KW-1003">Cell membrane</keyword>
<reference evidence="10" key="1">
    <citation type="submission" date="2023-07" db="EMBL/GenBank/DDBJ databases">
        <title>Conexibacter stalactiti sp. nov., isolated from stalactites in a lava cave and emended description of the genus Conexibacter.</title>
        <authorList>
            <person name="Lee S.D."/>
        </authorList>
    </citation>
    <scope>NUCLEOTIDE SEQUENCE [LARGE SCALE GENOMIC DNA]</scope>
    <source>
        <strain evidence="10">KCTC 39840</strain>
    </source>
</reference>
<organism evidence="9 10">
    <name type="scientific">Conexibacter stalactiti</name>
    <dbReference type="NCBI Taxonomy" id="1940611"/>
    <lineage>
        <taxon>Bacteria</taxon>
        <taxon>Bacillati</taxon>
        <taxon>Actinomycetota</taxon>
        <taxon>Thermoleophilia</taxon>
        <taxon>Solirubrobacterales</taxon>
        <taxon>Conexibacteraceae</taxon>
        <taxon>Conexibacter</taxon>
    </lineage>
</organism>
<evidence type="ECO:0000256" key="5">
    <source>
        <dbReference type="ARBA" id="ARBA00022989"/>
    </source>
</evidence>
<feature type="domain" description="ABC transmembrane type-1" evidence="8">
    <location>
        <begin position="52"/>
        <end position="234"/>
    </location>
</feature>
<proteinExistence type="inferred from homology"/>